<evidence type="ECO:0000256" key="2">
    <source>
        <dbReference type="ARBA" id="ARBA00022723"/>
    </source>
</evidence>
<dbReference type="PANTHER" id="PTHR23431">
    <property type="entry name" value="DNA-DIRECTED RNA POLYMERASES I, II, AND III SUBUNIT RPABC5 FAMILY MEMBER"/>
    <property type="match status" value="1"/>
</dbReference>
<dbReference type="Pfam" id="PF01194">
    <property type="entry name" value="RNA_pol_N"/>
    <property type="match status" value="1"/>
</dbReference>
<dbReference type="AlphaFoldDB" id="A0A6C0HJS4"/>
<evidence type="ECO:0000313" key="5">
    <source>
        <dbReference type="EMBL" id="QHT80862.1"/>
    </source>
</evidence>
<dbReference type="PANTHER" id="PTHR23431:SF3">
    <property type="entry name" value="DNA-DIRECTED RNA POLYMERASES I, II, AND III SUBUNIT RPABC5"/>
    <property type="match status" value="1"/>
</dbReference>
<dbReference type="EMBL" id="MN739975">
    <property type="protein sequence ID" value="QHT80862.1"/>
    <property type="molecule type" value="Genomic_DNA"/>
</dbReference>
<evidence type="ECO:0000256" key="1">
    <source>
        <dbReference type="ARBA" id="ARBA00022478"/>
    </source>
</evidence>
<sequence length="92" mass="10614">MDKIDVQNLSCINLEMIIPIRCMNCGNVLADKWLAYQKRLKEESNGKPVQPFYMDGKSIPETPEGKALDDLGLKRYCCRKHMLTHVDLMDKI</sequence>
<dbReference type="GO" id="GO:0000428">
    <property type="term" value="C:DNA-directed RNA polymerase complex"/>
    <property type="evidence" value="ECO:0007669"/>
    <property type="project" value="UniProtKB-KW"/>
</dbReference>
<dbReference type="GO" id="GO:0003677">
    <property type="term" value="F:DNA binding"/>
    <property type="evidence" value="ECO:0007669"/>
    <property type="project" value="InterPro"/>
</dbReference>
<dbReference type="GO" id="GO:0008270">
    <property type="term" value="F:zinc ion binding"/>
    <property type="evidence" value="ECO:0007669"/>
    <property type="project" value="TreeGrafter"/>
</dbReference>
<accession>A0A6C0HJS4</accession>
<dbReference type="Gene3D" id="1.10.10.60">
    <property type="entry name" value="Homeodomain-like"/>
    <property type="match status" value="1"/>
</dbReference>
<reference evidence="5" key="1">
    <citation type="journal article" date="2020" name="Nature">
        <title>Giant virus diversity and host interactions through global metagenomics.</title>
        <authorList>
            <person name="Schulz F."/>
            <person name="Roux S."/>
            <person name="Paez-Espino D."/>
            <person name="Jungbluth S."/>
            <person name="Walsh D.A."/>
            <person name="Denef V.J."/>
            <person name="McMahon K.D."/>
            <person name="Konstantinidis K.T."/>
            <person name="Eloe-Fadrosh E.A."/>
            <person name="Kyrpides N.C."/>
            <person name="Woyke T."/>
        </authorList>
    </citation>
    <scope>NUCLEOTIDE SEQUENCE</scope>
    <source>
        <strain evidence="5">GVMAG-M-3300023184-121</strain>
    </source>
</reference>
<dbReference type="GO" id="GO:0006351">
    <property type="term" value="P:DNA-templated transcription"/>
    <property type="evidence" value="ECO:0007669"/>
    <property type="project" value="InterPro"/>
</dbReference>
<keyword evidence="4" id="KW-0804">Transcription</keyword>
<name>A0A6C0HJS4_9ZZZZ</name>
<keyword evidence="2" id="KW-0479">Metal-binding</keyword>
<dbReference type="InterPro" id="IPR000268">
    <property type="entry name" value="RPABC5/Rpb10"/>
</dbReference>
<dbReference type="GO" id="GO:0003899">
    <property type="term" value="F:DNA-directed RNA polymerase activity"/>
    <property type="evidence" value="ECO:0007669"/>
    <property type="project" value="InterPro"/>
</dbReference>
<proteinExistence type="predicted"/>
<protein>
    <recommendedName>
        <fullName evidence="6">DNA-directed RNA polymerase</fullName>
    </recommendedName>
</protein>
<organism evidence="5">
    <name type="scientific">viral metagenome</name>
    <dbReference type="NCBI Taxonomy" id="1070528"/>
    <lineage>
        <taxon>unclassified sequences</taxon>
        <taxon>metagenomes</taxon>
        <taxon>organismal metagenomes</taxon>
    </lineage>
</organism>
<keyword evidence="1" id="KW-0240">DNA-directed RNA polymerase</keyword>
<dbReference type="SUPFAM" id="SSF46924">
    <property type="entry name" value="RNA polymerase subunit RPB10"/>
    <property type="match status" value="1"/>
</dbReference>
<evidence type="ECO:0000256" key="3">
    <source>
        <dbReference type="ARBA" id="ARBA00022833"/>
    </source>
</evidence>
<evidence type="ECO:0008006" key="6">
    <source>
        <dbReference type="Google" id="ProtNLM"/>
    </source>
</evidence>
<dbReference type="InterPro" id="IPR023580">
    <property type="entry name" value="RNA_pol_su_RPB10"/>
</dbReference>
<evidence type="ECO:0000256" key="4">
    <source>
        <dbReference type="ARBA" id="ARBA00023163"/>
    </source>
</evidence>
<keyword evidence="3" id="KW-0862">Zinc</keyword>